<gene>
    <name evidence="1" type="ORF">K4L44_07350</name>
</gene>
<reference evidence="1" key="1">
    <citation type="submission" date="2021-08" db="EMBL/GenBank/DDBJ databases">
        <title>Novel anaerobic bacterium isolated from sea squirt in East Sea, Republic of Korea.</title>
        <authorList>
            <person name="Nguyen T.H."/>
            <person name="Li Z."/>
            <person name="Lee Y.-J."/>
            <person name="Ko J."/>
            <person name="Kim S.-G."/>
        </authorList>
    </citation>
    <scope>NUCLEOTIDE SEQUENCE</scope>
    <source>
        <strain evidence="1">KCTC 25031</strain>
    </source>
</reference>
<evidence type="ECO:0000313" key="1">
    <source>
        <dbReference type="EMBL" id="QZE15640.1"/>
    </source>
</evidence>
<keyword evidence="2" id="KW-1185">Reference proteome</keyword>
<proteinExistence type="predicted"/>
<dbReference type="EMBL" id="CP081303">
    <property type="protein sequence ID" value="QZE15640.1"/>
    <property type="molecule type" value="Genomic_DNA"/>
</dbReference>
<organism evidence="1 2">
    <name type="scientific">Halosquirtibacter laminarini</name>
    <dbReference type="NCBI Taxonomy" id="3374600"/>
    <lineage>
        <taxon>Bacteria</taxon>
        <taxon>Pseudomonadati</taxon>
        <taxon>Bacteroidota</taxon>
        <taxon>Bacteroidia</taxon>
        <taxon>Marinilabiliales</taxon>
        <taxon>Prolixibacteraceae</taxon>
        <taxon>Halosquirtibacter</taxon>
    </lineage>
</organism>
<dbReference type="Proteomes" id="UP000826212">
    <property type="component" value="Chromosome"/>
</dbReference>
<accession>A0AC61NIT0</accession>
<evidence type="ECO:0000313" key="2">
    <source>
        <dbReference type="Proteomes" id="UP000826212"/>
    </source>
</evidence>
<protein>
    <submittedName>
        <fullName evidence="1">PhoH family protein</fullName>
    </submittedName>
</protein>
<sequence length="316" mass="35279">MTDIVQTTIAIEDPSTLWGINNAYLELLKAHFHDIRITSRGNELKLKGDTALIEKCVTVIHRLQKIINDKGIIRKHDLLDLIEKPDSEHETSFKPNHIGYTYLGKPILPQSRNQQLLVESILKEDLSFAIGPAGSGKTYLSIAMAVQLLKSNQVRKIILCRPAVEAGENLGFLPGDLKEKIDPFLQPLYDALQEMLSPKKLNELMQDGVIQISPLAYMRGRTLKDACVILDEAQNATHSQLKMFLTRMGPTSKYIVTGDITQIDLPRNQKSGLRDTITALENIPEIGVVNLAQVDIVRHPLVKKIVDALDNPKSNV</sequence>
<name>A0AC61NIT0_9BACT</name>